<protein>
    <submittedName>
        <fullName evidence="11">Myelin-oligodendrocyte glycoprotein-like</fullName>
    </submittedName>
</protein>
<dbReference type="InterPro" id="IPR013783">
    <property type="entry name" value="Ig-like_fold"/>
</dbReference>
<dbReference type="InterPro" id="IPR013106">
    <property type="entry name" value="Ig_V-set"/>
</dbReference>
<evidence type="ECO:0000256" key="8">
    <source>
        <dbReference type="ARBA" id="ARBA00023319"/>
    </source>
</evidence>
<dbReference type="FunFam" id="2.60.40.10:FF:000142">
    <property type="entry name" value="V-set domain-containing T-cell activation inhibitor 1"/>
    <property type="match status" value="1"/>
</dbReference>
<dbReference type="GO" id="GO:1903037">
    <property type="term" value="P:regulation of leukocyte cell-cell adhesion"/>
    <property type="evidence" value="ECO:0007669"/>
    <property type="project" value="UniProtKB-ARBA"/>
</dbReference>
<evidence type="ECO:0000256" key="5">
    <source>
        <dbReference type="ARBA" id="ARBA00023136"/>
    </source>
</evidence>
<dbReference type="Pfam" id="PF22705">
    <property type="entry name" value="C2-set_3"/>
    <property type="match status" value="1"/>
</dbReference>
<evidence type="ECO:0000313" key="12">
    <source>
        <dbReference type="Proteomes" id="UP000314986"/>
    </source>
</evidence>
<dbReference type="InterPro" id="IPR007110">
    <property type="entry name" value="Ig-like_dom"/>
</dbReference>
<reference evidence="11" key="4">
    <citation type="submission" date="2025-08" db="UniProtKB">
        <authorList>
            <consortium name="Ensembl"/>
        </authorList>
    </citation>
    <scope>IDENTIFICATION</scope>
</reference>
<accession>A0A4W3HBN0</accession>
<dbReference type="GO" id="GO:0050863">
    <property type="term" value="P:regulation of T cell activation"/>
    <property type="evidence" value="ECO:0007669"/>
    <property type="project" value="UniProtKB-ARBA"/>
</dbReference>
<dbReference type="FunFam" id="2.60.40.10:FF:000088">
    <property type="entry name" value="Butyrophilin subfamily 1 member A1"/>
    <property type="match status" value="1"/>
</dbReference>
<keyword evidence="2" id="KW-0812">Transmembrane</keyword>
<evidence type="ECO:0000256" key="1">
    <source>
        <dbReference type="ARBA" id="ARBA00004370"/>
    </source>
</evidence>
<keyword evidence="7" id="KW-0325">Glycoprotein</keyword>
<keyword evidence="4" id="KW-1133">Transmembrane helix</keyword>
<dbReference type="PANTHER" id="PTHR24100">
    <property type="entry name" value="BUTYROPHILIN"/>
    <property type="match status" value="1"/>
</dbReference>
<dbReference type="InterPro" id="IPR036179">
    <property type="entry name" value="Ig-like_dom_sf"/>
</dbReference>
<keyword evidence="12" id="KW-1185">Reference proteome</keyword>
<dbReference type="GO" id="GO:0005102">
    <property type="term" value="F:signaling receptor binding"/>
    <property type="evidence" value="ECO:0007669"/>
    <property type="project" value="TreeGrafter"/>
</dbReference>
<evidence type="ECO:0000256" key="6">
    <source>
        <dbReference type="ARBA" id="ARBA00023157"/>
    </source>
</evidence>
<dbReference type="GO" id="GO:0009897">
    <property type="term" value="C:external side of plasma membrane"/>
    <property type="evidence" value="ECO:0007669"/>
    <property type="project" value="TreeGrafter"/>
</dbReference>
<sequence>MLRAVCVHKALGPGDSVCDVRERERERERGRVFWKDRIKWALMRPFHVDIENKPWQRINDLCSCSPDNFLVHDPRQAVLTSPGEGITLRCWLEPGVAADGMYVQWIKYETGQLVLLYTYGVDRPDLQGEAYGGRTELSRGALTRGIISLRLRNVRCSDQGRYTYAHGRDFHLPQTAAPVSLARYPDSRNKLTCKSKGWYPKPRVVWIDGSGGEVKANSDTCSQASDGCWECESSIDITSDFTDRLTCLTQNAAKRKEAKIRVSGQWEVWRYVNILMKRGSGFRSRPGTHLSALSLLQRLSSQLSSLS</sequence>
<dbReference type="GO" id="GO:0050852">
    <property type="term" value="P:T cell receptor signaling pathway"/>
    <property type="evidence" value="ECO:0007669"/>
    <property type="project" value="TreeGrafter"/>
</dbReference>
<dbReference type="InterPro" id="IPR053896">
    <property type="entry name" value="BTN3A2-like_Ig-C"/>
</dbReference>
<dbReference type="STRING" id="7868.ENSCMIP00000012770"/>
<dbReference type="PROSITE" id="PS50835">
    <property type="entry name" value="IG_LIKE"/>
    <property type="match status" value="2"/>
</dbReference>
<dbReference type="GeneTree" id="ENSGT01120000271914"/>
<dbReference type="SUPFAM" id="SSF48726">
    <property type="entry name" value="Immunoglobulin"/>
    <property type="match status" value="2"/>
</dbReference>
<feature type="domain" description="Ig-like" evidence="10">
    <location>
        <begin position="173"/>
        <end position="263"/>
    </location>
</feature>
<evidence type="ECO:0000259" key="10">
    <source>
        <dbReference type="PROSITE" id="PS50835"/>
    </source>
</evidence>
<reference evidence="12" key="1">
    <citation type="journal article" date="2006" name="Science">
        <title>Ancient noncoding elements conserved in the human genome.</title>
        <authorList>
            <person name="Venkatesh B."/>
            <person name="Kirkness E.F."/>
            <person name="Loh Y.H."/>
            <person name="Halpern A.L."/>
            <person name="Lee A.P."/>
            <person name="Johnson J."/>
            <person name="Dandona N."/>
            <person name="Viswanathan L.D."/>
            <person name="Tay A."/>
            <person name="Venter J.C."/>
            <person name="Strausberg R.L."/>
            <person name="Brenner S."/>
        </authorList>
    </citation>
    <scope>NUCLEOTIDE SEQUENCE [LARGE SCALE GENOMIC DNA]</scope>
</reference>
<dbReference type="GO" id="GO:0042110">
    <property type="term" value="P:T cell activation"/>
    <property type="evidence" value="ECO:0007669"/>
    <property type="project" value="UniProtKB-ARBA"/>
</dbReference>
<keyword evidence="6" id="KW-1015">Disulfide bond</keyword>
<dbReference type="InParanoid" id="A0A4W3HBN0"/>
<keyword evidence="3" id="KW-0732">Signal</keyword>
<reference evidence="12" key="3">
    <citation type="journal article" date="2014" name="Nature">
        <title>Elephant shark genome provides unique insights into gnathostome evolution.</title>
        <authorList>
            <consortium name="International Elephant Shark Genome Sequencing Consortium"/>
            <person name="Venkatesh B."/>
            <person name="Lee A.P."/>
            <person name="Ravi V."/>
            <person name="Maurya A.K."/>
            <person name="Lian M.M."/>
            <person name="Swann J.B."/>
            <person name="Ohta Y."/>
            <person name="Flajnik M.F."/>
            <person name="Sutoh Y."/>
            <person name="Kasahara M."/>
            <person name="Hoon S."/>
            <person name="Gangu V."/>
            <person name="Roy S.W."/>
            <person name="Irimia M."/>
            <person name="Korzh V."/>
            <person name="Kondrychyn I."/>
            <person name="Lim Z.W."/>
            <person name="Tay B.H."/>
            <person name="Tohari S."/>
            <person name="Kong K.W."/>
            <person name="Ho S."/>
            <person name="Lorente-Galdos B."/>
            <person name="Quilez J."/>
            <person name="Marques-Bonet T."/>
            <person name="Raney B.J."/>
            <person name="Ingham P.W."/>
            <person name="Tay A."/>
            <person name="Hillier L.W."/>
            <person name="Minx P."/>
            <person name="Boehm T."/>
            <person name="Wilson R.K."/>
            <person name="Brenner S."/>
            <person name="Warren W.C."/>
        </authorList>
    </citation>
    <scope>NUCLEOTIDE SEQUENCE [LARGE SCALE GENOMIC DNA]</scope>
</reference>
<comment type="similarity">
    <text evidence="9">Belongs to the SKINT family.</text>
</comment>
<reference evidence="12" key="2">
    <citation type="journal article" date="2007" name="PLoS Biol.">
        <title>Survey sequencing and comparative analysis of the elephant shark (Callorhinchus milii) genome.</title>
        <authorList>
            <person name="Venkatesh B."/>
            <person name="Kirkness E.F."/>
            <person name="Loh Y.H."/>
            <person name="Halpern A.L."/>
            <person name="Lee A.P."/>
            <person name="Johnson J."/>
            <person name="Dandona N."/>
            <person name="Viswanathan L.D."/>
            <person name="Tay A."/>
            <person name="Venter J.C."/>
            <person name="Strausberg R.L."/>
            <person name="Brenner S."/>
        </authorList>
    </citation>
    <scope>NUCLEOTIDE SEQUENCE [LARGE SCALE GENOMIC DNA]</scope>
</reference>
<dbReference type="InterPro" id="IPR050504">
    <property type="entry name" value="IgSF_BTN/MOG"/>
</dbReference>
<organism evidence="11 12">
    <name type="scientific">Callorhinchus milii</name>
    <name type="common">Ghost shark</name>
    <dbReference type="NCBI Taxonomy" id="7868"/>
    <lineage>
        <taxon>Eukaryota</taxon>
        <taxon>Metazoa</taxon>
        <taxon>Chordata</taxon>
        <taxon>Craniata</taxon>
        <taxon>Vertebrata</taxon>
        <taxon>Chondrichthyes</taxon>
        <taxon>Holocephali</taxon>
        <taxon>Chimaeriformes</taxon>
        <taxon>Callorhinchidae</taxon>
        <taxon>Callorhinchus</taxon>
    </lineage>
</organism>
<dbReference type="Pfam" id="PF07686">
    <property type="entry name" value="V-set"/>
    <property type="match status" value="1"/>
</dbReference>
<evidence type="ECO:0000313" key="11">
    <source>
        <dbReference type="Ensembl" id="ENSCMIP00000012770.1"/>
    </source>
</evidence>
<dbReference type="Proteomes" id="UP000314986">
    <property type="component" value="Unassembled WGS sequence"/>
</dbReference>
<evidence type="ECO:0000256" key="3">
    <source>
        <dbReference type="ARBA" id="ARBA00022729"/>
    </source>
</evidence>
<evidence type="ECO:0000256" key="7">
    <source>
        <dbReference type="ARBA" id="ARBA00023180"/>
    </source>
</evidence>
<feature type="domain" description="Ig-like" evidence="10">
    <location>
        <begin position="66"/>
        <end position="163"/>
    </location>
</feature>
<evidence type="ECO:0000256" key="4">
    <source>
        <dbReference type="ARBA" id="ARBA00022989"/>
    </source>
</evidence>
<evidence type="ECO:0000256" key="2">
    <source>
        <dbReference type="ARBA" id="ARBA00022692"/>
    </source>
</evidence>
<proteinExistence type="inferred from homology"/>
<keyword evidence="8" id="KW-0393">Immunoglobulin domain</keyword>
<dbReference type="GO" id="GO:0001817">
    <property type="term" value="P:regulation of cytokine production"/>
    <property type="evidence" value="ECO:0007669"/>
    <property type="project" value="TreeGrafter"/>
</dbReference>
<name>A0A4W3HBN0_CALMI</name>
<dbReference type="AlphaFoldDB" id="A0A4W3HBN0"/>
<keyword evidence="5" id="KW-0472">Membrane</keyword>
<evidence type="ECO:0000256" key="9">
    <source>
        <dbReference type="ARBA" id="ARBA00038221"/>
    </source>
</evidence>
<dbReference type="Gene3D" id="2.60.40.10">
    <property type="entry name" value="Immunoglobulins"/>
    <property type="match status" value="2"/>
</dbReference>
<dbReference type="Ensembl" id="ENSCMIT00000013060.1">
    <property type="protein sequence ID" value="ENSCMIP00000012770.1"/>
    <property type="gene ID" value="ENSCMIG00000006479.1"/>
</dbReference>
<comment type="subcellular location">
    <subcellularLocation>
        <location evidence="1">Membrane</location>
    </subcellularLocation>
</comment>
<reference evidence="11" key="5">
    <citation type="submission" date="2025-09" db="UniProtKB">
        <authorList>
            <consortium name="Ensembl"/>
        </authorList>
    </citation>
    <scope>IDENTIFICATION</scope>
</reference>
<gene>
    <name evidence="11" type="primary">LOC103190247</name>
</gene>